<evidence type="ECO:0000256" key="1">
    <source>
        <dbReference type="SAM" id="SignalP"/>
    </source>
</evidence>
<keyword evidence="1" id="KW-0732">Signal</keyword>
<proteinExistence type="predicted"/>
<protein>
    <submittedName>
        <fullName evidence="2">Uncharacterized protein</fullName>
    </submittedName>
</protein>
<organism evidence="2">
    <name type="scientific">Chaetoceros debilis</name>
    <dbReference type="NCBI Taxonomy" id="122233"/>
    <lineage>
        <taxon>Eukaryota</taxon>
        <taxon>Sar</taxon>
        <taxon>Stramenopiles</taxon>
        <taxon>Ochrophyta</taxon>
        <taxon>Bacillariophyta</taxon>
        <taxon>Coscinodiscophyceae</taxon>
        <taxon>Chaetocerotophycidae</taxon>
        <taxon>Chaetocerotales</taxon>
        <taxon>Chaetocerotaceae</taxon>
        <taxon>Chaetoceros</taxon>
    </lineage>
</organism>
<reference evidence="2" key="1">
    <citation type="submission" date="2021-01" db="EMBL/GenBank/DDBJ databases">
        <authorList>
            <person name="Corre E."/>
            <person name="Pelletier E."/>
            <person name="Niang G."/>
            <person name="Scheremetjew M."/>
            <person name="Finn R."/>
            <person name="Kale V."/>
            <person name="Holt S."/>
            <person name="Cochrane G."/>
            <person name="Meng A."/>
            <person name="Brown T."/>
            <person name="Cohen L."/>
        </authorList>
    </citation>
    <scope>NUCLEOTIDE SEQUENCE</scope>
    <source>
        <strain evidence="2">MM31A-1</strain>
    </source>
</reference>
<dbReference type="AlphaFoldDB" id="A0A7S3V4Q5"/>
<name>A0A7S3V4Q5_9STRA</name>
<gene>
    <name evidence="2" type="ORF">CDEB00056_LOCUS1646</name>
</gene>
<sequence length="111" mass="12362">MLRLTLILALAISALGFAPTCPISSQSRRIPLQIKMAEDKDNSMSGPSVLDEIEAQRASKTTDMKQQIDIENRAIKENPLASLPTIIFAIVPFTLLLNDAFHFLPKEWNLI</sequence>
<accession>A0A7S3V4Q5</accession>
<feature type="chain" id="PRO_5031074565" evidence="1">
    <location>
        <begin position="17"/>
        <end position="111"/>
    </location>
</feature>
<evidence type="ECO:0000313" key="2">
    <source>
        <dbReference type="EMBL" id="CAE0456805.1"/>
    </source>
</evidence>
<dbReference type="EMBL" id="HBIO01002289">
    <property type="protein sequence ID" value="CAE0456805.1"/>
    <property type="molecule type" value="Transcribed_RNA"/>
</dbReference>
<feature type="signal peptide" evidence="1">
    <location>
        <begin position="1"/>
        <end position="16"/>
    </location>
</feature>